<comment type="caution">
    <text evidence="2">The sequence shown here is derived from an EMBL/GenBank/DDBJ whole genome shotgun (WGS) entry which is preliminary data.</text>
</comment>
<dbReference type="AlphaFoldDB" id="A0A132MW16"/>
<feature type="region of interest" description="Disordered" evidence="1">
    <location>
        <begin position="1"/>
        <end position="47"/>
    </location>
</feature>
<proteinExistence type="predicted"/>
<evidence type="ECO:0000256" key="1">
    <source>
        <dbReference type="SAM" id="MobiDB-lite"/>
    </source>
</evidence>
<keyword evidence="3" id="KW-1185">Reference proteome</keyword>
<accession>A0A132MW16</accession>
<dbReference type="Proteomes" id="UP000070188">
    <property type="component" value="Unassembled WGS sequence"/>
</dbReference>
<organism evidence="2 3">
    <name type="scientific">Carbonactinospora thermoautotrophica</name>
    <dbReference type="NCBI Taxonomy" id="1469144"/>
    <lineage>
        <taxon>Bacteria</taxon>
        <taxon>Bacillati</taxon>
        <taxon>Actinomycetota</taxon>
        <taxon>Actinomycetes</taxon>
        <taxon>Kitasatosporales</taxon>
        <taxon>Carbonactinosporaceae</taxon>
        <taxon>Carbonactinospora</taxon>
    </lineage>
</organism>
<dbReference type="EMBL" id="LAXD01000001">
    <property type="protein sequence ID" value="KWX01926.1"/>
    <property type="molecule type" value="Genomic_DNA"/>
</dbReference>
<reference evidence="3" key="1">
    <citation type="submission" date="2015-04" db="EMBL/GenBank/DDBJ databases">
        <title>Physiological reanalysis, assessment of diazotrophy, and genome sequences of multiple isolates of Streptomyces thermoautotrophicus.</title>
        <authorList>
            <person name="MacKellar D.C."/>
            <person name="Lieber L."/>
            <person name="Norman J."/>
            <person name="Bolger A."/>
            <person name="Tobin C."/>
            <person name="Murray J.W."/>
            <person name="Chang R."/>
            <person name="Ford T."/>
            <person name="Nguyen P.Q."/>
            <person name="Woodward J."/>
            <person name="Permingeat H."/>
            <person name="Joshi N.S."/>
            <person name="Silver P.A."/>
            <person name="Usadel B."/>
            <person name="Rutherford A.W."/>
            <person name="Friesen M."/>
            <person name="Prell J."/>
        </authorList>
    </citation>
    <scope>NUCLEOTIDE SEQUENCE [LARGE SCALE GENOMIC DNA]</scope>
    <source>
        <strain evidence="3">H1</strain>
    </source>
</reference>
<dbReference type="PATRIC" id="fig|1469144.10.peg.3193"/>
<dbReference type="STRING" id="1469144.LI90_2961"/>
<sequence>MPDDHRPGQRGSPKLWITRTSPAESDRFGNGNPHTATPHQPSARTRR</sequence>
<gene>
    <name evidence="2" type="ORF">LI90_2961</name>
</gene>
<evidence type="ECO:0000313" key="2">
    <source>
        <dbReference type="EMBL" id="KWX01926.1"/>
    </source>
</evidence>
<protein>
    <submittedName>
        <fullName evidence="2">Uncharacterized protein</fullName>
    </submittedName>
</protein>
<name>A0A132MW16_9ACTN</name>
<feature type="compositionally biased region" description="Polar residues" evidence="1">
    <location>
        <begin position="32"/>
        <end position="47"/>
    </location>
</feature>
<evidence type="ECO:0000313" key="3">
    <source>
        <dbReference type="Proteomes" id="UP000070188"/>
    </source>
</evidence>